<evidence type="ECO:0000256" key="1">
    <source>
        <dbReference type="PROSITE-ProRule" id="PRU00285"/>
    </source>
</evidence>
<comment type="similarity">
    <text evidence="1 2">Belongs to the small heat shock protein (HSP20) family.</text>
</comment>
<dbReference type="Gene3D" id="2.60.40.790">
    <property type="match status" value="1"/>
</dbReference>
<name>A0ABS7APG0_9CLOT</name>
<dbReference type="InterPro" id="IPR008978">
    <property type="entry name" value="HSP20-like_chaperone"/>
</dbReference>
<accession>A0ABS7APG0</accession>
<dbReference type="Proteomes" id="UP001519921">
    <property type="component" value="Unassembled WGS sequence"/>
</dbReference>
<feature type="domain" description="SHSP" evidence="3">
    <location>
        <begin position="34"/>
        <end position="145"/>
    </location>
</feature>
<dbReference type="SUPFAM" id="SSF49764">
    <property type="entry name" value="HSP20-like chaperones"/>
    <property type="match status" value="1"/>
</dbReference>
<evidence type="ECO:0000313" key="5">
    <source>
        <dbReference type="Proteomes" id="UP001519921"/>
    </source>
</evidence>
<gene>
    <name evidence="4" type="ORF">KYD98_05760</name>
</gene>
<proteinExistence type="inferred from homology"/>
<dbReference type="InterPro" id="IPR031107">
    <property type="entry name" value="Small_HSP"/>
</dbReference>
<dbReference type="InterPro" id="IPR002068">
    <property type="entry name" value="A-crystallin/Hsp20_dom"/>
</dbReference>
<dbReference type="RefSeq" id="WP_219778643.1">
    <property type="nucleotide sequence ID" value="NZ_JAHXPT010000003.1"/>
</dbReference>
<dbReference type="PANTHER" id="PTHR11527">
    <property type="entry name" value="HEAT-SHOCK PROTEIN 20 FAMILY MEMBER"/>
    <property type="match status" value="1"/>
</dbReference>
<sequence length="145" mass="16883">MFGLIPFKKYGVKSTGDSFEDFITGFFNDDFFSKTTAIGNFTADIKETSNEYILQADLPGVNKEDINIEYRNNYLTISAKRNEVINEDHNNYIRRERHYGEVSRSFYVDNIDRNLIRAKFENGELYVTLPKINKIIDSGSRIEIE</sequence>
<organism evidence="4 5">
    <name type="scientific">Clostridium weizhouense</name>
    <dbReference type="NCBI Taxonomy" id="2859781"/>
    <lineage>
        <taxon>Bacteria</taxon>
        <taxon>Bacillati</taxon>
        <taxon>Bacillota</taxon>
        <taxon>Clostridia</taxon>
        <taxon>Eubacteriales</taxon>
        <taxon>Clostridiaceae</taxon>
        <taxon>Clostridium</taxon>
    </lineage>
</organism>
<dbReference type="PROSITE" id="PS01031">
    <property type="entry name" value="SHSP"/>
    <property type="match status" value="1"/>
</dbReference>
<reference evidence="4 5" key="1">
    <citation type="submission" date="2021-07" db="EMBL/GenBank/DDBJ databases">
        <title>Clostridium weizhouense sp. nov., an anaerobic bacterium isolated from activated sludge of Petroleum wastewater.</title>
        <authorList>
            <person name="Li Q."/>
        </authorList>
    </citation>
    <scope>NUCLEOTIDE SEQUENCE [LARGE SCALE GENOMIC DNA]</scope>
    <source>
        <strain evidence="4 5">YB-6</strain>
    </source>
</reference>
<dbReference type="EMBL" id="JAHXPT010000003">
    <property type="protein sequence ID" value="MBW6409591.1"/>
    <property type="molecule type" value="Genomic_DNA"/>
</dbReference>
<evidence type="ECO:0000259" key="3">
    <source>
        <dbReference type="PROSITE" id="PS01031"/>
    </source>
</evidence>
<evidence type="ECO:0000313" key="4">
    <source>
        <dbReference type="EMBL" id="MBW6409591.1"/>
    </source>
</evidence>
<evidence type="ECO:0000256" key="2">
    <source>
        <dbReference type="RuleBase" id="RU003616"/>
    </source>
</evidence>
<dbReference type="CDD" id="cd06471">
    <property type="entry name" value="ACD_LpsHSP_like"/>
    <property type="match status" value="1"/>
</dbReference>
<comment type="caution">
    <text evidence="4">The sequence shown here is derived from an EMBL/GenBank/DDBJ whole genome shotgun (WGS) entry which is preliminary data.</text>
</comment>
<keyword evidence="5" id="KW-1185">Reference proteome</keyword>
<dbReference type="Pfam" id="PF00011">
    <property type="entry name" value="HSP20"/>
    <property type="match status" value="1"/>
</dbReference>
<protein>
    <submittedName>
        <fullName evidence="4">Hsp20/alpha crystallin family protein</fullName>
    </submittedName>
</protein>